<reference evidence="1 2" key="1">
    <citation type="submission" date="2018-06" db="EMBL/GenBank/DDBJ databases">
        <authorList>
            <consortium name="Pathogen Informatics"/>
            <person name="Doyle S."/>
        </authorList>
    </citation>
    <scope>NUCLEOTIDE SEQUENCE [LARGE SCALE GENOMIC DNA]</scope>
    <source>
        <strain evidence="1 2">NCTC13645</strain>
    </source>
</reference>
<gene>
    <name evidence="1" type="ORF">NCTC13645_02582</name>
</gene>
<dbReference type="AlphaFoldDB" id="A0A380P897"/>
<sequence>MDYAEQQALYTLHIPPTEYEEQPYERMMEVLAAESRNDRPMSGHEYVAHHQINLDQANDQLKKKGG</sequence>
<organism evidence="1 2">
    <name type="scientific">Weissella viridescens</name>
    <name type="common">Lactobacillus viridescens</name>
    <dbReference type="NCBI Taxonomy" id="1629"/>
    <lineage>
        <taxon>Bacteria</taxon>
        <taxon>Bacillati</taxon>
        <taxon>Bacillota</taxon>
        <taxon>Bacilli</taxon>
        <taxon>Lactobacillales</taxon>
        <taxon>Lactobacillaceae</taxon>
        <taxon>Weissella</taxon>
    </lineage>
</organism>
<dbReference type="EMBL" id="UHIV01000007">
    <property type="protein sequence ID" value="SUP61426.1"/>
    <property type="molecule type" value="Genomic_DNA"/>
</dbReference>
<dbReference type="OrthoDB" id="2328932at2"/>
<proteinExistence type="predicted"/>
<accession>A0A380P897</accession>
<dbReference type="Proteomes" id="UP000254621">
    <property type="component" value="Unassembled WGS sequence"/>
</dbReference>
<dbReference type="RefSeq" id="WP_143696181.1">
    <property type="nucleotide sequence ID" value="NZ_CYXF01000062.1"/>
</dbReference>
<evidence type="ECO:0000313" key="1">
    <source>
        <dbReference type="EMBL" id="SUP61426.1"/>
    </source>
</evidence>
<protein>
    <submittedName>
        <fullName evidence="1">Uncharacterized protein</fullName>
    </submittedName>
</protein>
<name>A0A380P897_WEIVI</name>
<evidence type="ECO:0000313" key="2">
    <source>
        <dbReference type="Proteomes" id="UP000254621"/>
    </source>
</evidence>